<dbReference type="EMBL" id="JAAVJH010000001">
    <property type="protein sequence ID" value="NJR77068.1"/>
    <property type="molecule type" value="Genomic_DNA"/>
</dbReference>
<evidence type="ECO:0000256" key="1">
    <source>
        <dbReference type="ARBA" id="ARBA00023239"/>
    </source>
</evidence>
<dbReference type="PANTHER" id="PTHR21240">
    <property type="entry name" value="2-AMINO-3-CARBOXYLMUCONATE-6-SEMIALDEHYDE DECARBOXYLASE"/>
    <property type="match status" value="1"/>
</dbReference>
<dbReference type="InterPro" id="IPR032466">
    <property type="entry name" value="Metal_Hydrolase"/>
</dbReference>
<sequence length="335" mass="37447">MRWILFLLAAAMAGAAAAREPVIDMHLHAMSADDQGPPPLSVCTPLDPMPRWDGHEPWADALVDYFRHPPCRDPVTSPVTDDAVRDRTLAEMRRYNVIGVVSGPTDRLRAWRALAPGRILFGIDPPVKTLADAAALRRFAEPLRRTGDATVIGEIPAQYLGIGPDDPRLEGLWTTAEALDLPVALHVGPGPPGAAYLPGMAFQARLSDPLLLESVLLRHPRLRIYVMHAGYPMLERMLALMYVHPQVYVDTGVIVWSQPRAAFYRYLKGMVDGGFSDRIMFGSDQMVWPETIGRSIRVIEEAPFLTRRQKRAILYDNAARFLRLDEATIRRHHAK</sequence>
<dbReference type="RefSeq" id="WP_168132582.1">
    <property type="nucleotide sequence ID" value="NZ_JAAVJH010000001.1"/>
</dbReference>
<accession>A0ABX1CGC3</accession>
<feature type="domain" description="Amidohydrolase-related" evidence="3">
    <location>
        <begin position="23"/>
        <end position="324"/>
    </location>
</feature>
<organism evidence="4 5">
    <name type="scientific">Sphingomonas corticis</name>
    <dbReference type="NCBI Taxonomy" id="2722791"/>
    <lineage>
        <taxon>Bacteria</taxon>
        <taxon>Pseudomonadati</taxon>
        <taxon>Pseudomonadota</taxon>
        <taxon>Alphaproteobacteria</taxon>
        <taxon>Sphingomonadales</taxon>
        <taxon>Sphingomonadaceae</taxon>
        <taxon>Sphingomonas</taxon>
    </lineage>
</organism>
<evidence type="ECO:0000313" key="5">
    <source>
        <dbReference type="Proteomes" id="UP000732399"/>
    </source>
</evidence>
<keyword evidence="5" id="KW-1185">Reference proteome</keyword>
<gene>
    <name evidence="4" type="ORF">HBH26_00380</name>
</gene>
<comment type="caution">
    <text evidence="4">The sequence shown here is derived from an EMBL/GenBank/DDBJ whole genome shotgun (WGS) entry which is preliminary data.</text>
</comment>
<dbReference type="Proteomes" id="UP000732399">
    <property type="component" value="Unassembled WGS sequence"/>
</dbReference>
<keyword evidence="1" id="KW-0456">Lyase</keyword>
<proteinExistence type="predicted"/>
<name>A0ABX1CGC3_9SPHN</name>
<evidence type="ECO:0000313" key="4">
    <source>
        <dbReference type="EMBL" id="NJR77068.1"/>
    </source>
</evidence>
<dbReference type="PANTHER" id="PTHR21240:SF28">
    <property type="entry name" value="ISO-OROTATE DECARBOXYLASE (EUROFUNG)"/>
    <property type="match status" value="1"/>
</dbReference>
<keyword evidence="2" id="KW-0732">Signal</keyword>
<feature type="chain" id="PRO_5045735691" evidence="2">
    <location>
        <begin position="19"/>
        <end position="335"/>
    </location>
</feature>
<dbReference type="SUPFAM" id="SSF51556">
    <property type="entry name" value="Metallo-dependent hydrolases"/>
    <property type="match status" value="1"/>
</dbReference>
<dbReference type="InterPro" id="IPR006680">
    <property type="entry name" value="Amidohydro-rel"/>
</dbReference>
<feature type="signal peptide" evidence="2">
    <location>
        <begin position="1"/>
        <end position="18"/>
    </location>
</feature>
<evidence type="ECO:0000259" key="3">
    <source>
        <dbReference type="Pfam" id="PF04909"/>
    </source>
</evidence>
<dbReference type="InterPro" id="IPR032465">
    <property type="entry name" value="ACMSD"/>
</dbReference>
<reference evidence="4 5" key="1">
    <citation type="submission" date="2020-03" db="EMBL/GenBank/DDBJ databases">
        <authorList>
            <person name="Wang L."/>
            <person name="He N."/>
            <person name="Li Y."/>
            <person name="Fang Y."/>
            <person name="Zhang F."/>
        </authorList>
    </citation>
    <scope>NUCLEOTIDE SEQUENCE [LARGE SCALE GENOMIC DNA]</scope>
    <source>
        <strain evidence="4 5">36D10-4-7</strain>
    </source>
</reference>
<protein>
    <submittedName>
        <fullName evidence="4">Amidohydrolase</fullName>
    </submittedName>
</protein>
<dbReference type="Pfam" id="PF04909">
    <property type="entry name" value="Amidohydro_2"/>
    <property type="match status" value="1"/>
</dbReference>
<dbReference type="Gene3D" id="3.20.20.140">
    <property type="entry name" value="Metal-dependent hydrolases"/>
    <property type="match status" value="1"/>
</dbReference>
<evidence type="ECO:0000256" key="2">
    <source>
        <dbReference type="SAM" id="SignalP"/>
    </source>
</evidence>